<dbReference type="EMBL" id="CP123507">
    <property type="protein sequence ID" value="WGM03596.1"/>
    <property type="molecule type" value="Genomic_DNA"/>
</dbReference>
<evidence type="ECO:0000313" key="1">
    <source>
        <dbReference type="EMBL" id="WGM03596.1"/>
    </source>
</evidence>
<dbReference type="Proteomes" id="UP001177595">
    <property type="component" value="Plasmid paPv3"/>
</dbReference>
<geneLocation type="plasmid" evidence="1 2">
    <name>paPv3</name>
</geneLocation>
<sequence>MDNETLHRLERLTNGLGKKRITILRASLLAFESLSASDKAKFLIEVMK</sequence>
<protein>
    <submittedName>
        <fullName evidence="1">Uncharacterized protein</fullName>
    </submittedName>
</protein>
<organism evidence="1 2">
    <name type="scientific">Arsenophonus nasoniae</name>
    <name type="common">son-killer infecting Nasonia vitripennis</name>
    <dbReference type="NCBI Taxonomy" id="638"/>
    <lineage>
        <taxon>Bacteria</taxon>
        <taxon>Pseudomonadati</taxon>
        <taxon>Pseudomonadota</taxon>
        <taxon>Gammaproteobacteria</taxon>
        <taxon>Enterobacterales</taxon>
        <taxon>Morganellaceae</taxon>
        <taxon>Arsenophonus</taxon>
    </lineage>
</organism>
<proteinExistence type="predicted"/>
<name>A0AA95GT74_9GAMM</name>
<dbReference type="AlphaFoldDB" id="A0AA95GT74"/>
<evidence type="ECO:0000313" key="2">
    <source>
        <dbReference type="Proteomes" id="UP001177595"/>
    </source>
</evidence>
<gene>
    <name evidence="1" type="ORF">QE210_19000</name>
</gene>
<keyword evidence="1" id="KW-0614">Plasmid</keyword>
<accession>A0AA95GT74</accession>
<reference evidence="1" key="1">
    <citation type="submission" date="2023-04" db="EMBL/GenBank/DDBJ databases">
        <title>Genome dynamics across the evolutionary transition to endosymbiosis.</title>
        <authorList>
            <person name="Siozios S."/>
            <person name="Nadal-Jimenez P."/>
            <person name="Azagi T."/>
            <person name="Sprong H."/>
            <person name="Frost C.L."/>
            <person name="Parratt S.R."/>
            <person name="Taylor G."/>
            <person name="Brettell L."/>
            <person name="Lew K.C."/>
            <person name="Croft L."/>
            <person name="King K.C."/>
            <person name="Brockhurst M.A."/>
            <person name="Hypsa V."/>
            <person name="Novakova E."/>
            <person name="Darby A.C."/>
            <person name="Hurst G.D.D."/>
        </authorList>
    </citation>
    <scope>NUCLEOTIDE SEQUENCE</scope>
    <source>
        <strain evidence="1">APv</strain>
        <plasmid evidence="1">paPv3</plasmid>
    </source>
</reference>